<feature type="transmembrane region" description="Helical" evidence="2">
    <location>
        <begin position="35"/>
        <end position="54"/>
    </location>
</feature>
<reference evidence="4" key="1">
    <citation type="journal article" date="2008" name="Nat. Genet.">
        <title>The Pristionchus pacificus genome provides a unique perspective on nematode lifestyle and parasitism.</title>
        <authorList>
            <person name="Dieterich C."/>
            <person name="Clifton S.W."/>
            <person name="Schuster L.N."/>
            <person name="Chinwalla A."/>
            <person name="Delehaunty K."/>
            <person name="Dinkelacker I."/>
            <person name="Fulton L."/>
            <person name="Fulton R."/>
            <person name="Godfrey J."/>
            <person name="Minx P."/>
            <person name="Mitreva M."/>
            <person name="Roeseler W."/>
            <person name="Tian H."/>
            <person name="Witte H."/>
            <person name="Yang S.P."/>
            <person name="Wilson R.K."/>
            <person name="Sommer R.J."/>
        </authorList>
    </citation>
    <scope>NUCLEOTIDE SEQUENCE [LARGE SCALE GENOMIC DNA]</scope>
    <source>
        <strain evidence="4">PS312</strain>
    </source>
</reference>
<evidence type="ECO:0000313" key="4">
    <source>
        <dbReference type="Proteomes" id="UP000005239"/>
    </source>
</evidence>
<feature type="compositionally biased region" description="Basic and acidic residues" evidence="1">
    <location>
        <begin position="257"/>
        <end position="268"/>
    </location>
</feature>
<gene>
    <name evidence="3" type="primary">WBGene00278333</name>
</gene>
<evidence type="ECO:0000256" key="2">
    <source>
        <dbReference type="SAM" id="Phobius"/>
    </source>
</evidence>
<organism evidence="3 4">
    <name type="scientific">Pristionchus pacificus</name>
    <name type="common">Parasitic nematode worm</name>
    <dbReference type="NCBI Taxonomy" id="54126"/>
    <lineage>
        <taxon>Eukaryota</taxon>
        <taxon>Metazoa</taxon>
        <taxon>Ecdysozoa</taxon>
        <taxon>Nematoda</taxon>
        <taxon>Chromadorea</taxon>
        <taxon>Rhabditida</taxon>
        <taxon>Rhabditina</taxon>
        <taxon>Diplogasteromorpha</taxon>
        <taxon>Diplogasteroidea</taxon>
        <taxon>Neodiplogasteridae</taxon>
        <taxon>Pristionchus</taxon>
    </lineage>
</organism>
<dbReference type="AlphaFoldDB" id="A0A2A6BZ10"/>
<reference evidence="3" key="2">
    <citation type="submission" date="2022-06" db="UniProtKB">
        <authorList>
            <consortium name="EnsemblMetazoa"/>
        </authorList>
    </citation>
    <scope>IDENTIFICATION</scope>
    <source>
        <strain evidence="3">PS312</strain>
    </source>
</reference>
<sequence length="277" mass="31883">MGESVVVKLLLMATTASFCALFPHLFILNSTGKKISFVFAGLNEICHLIHYILTIKLKKRHFIMGMVFYGSCASCGLVVIIFNIVFVADNQATGYEKAAVAIWLCLIQSSIVLVFDLVCILIEILKRREQRIRDGLESKSSSQKSQKKSPEKFEQRTDLQEKTPKTKTPMIDIKSDRKKKEDDSPKDLKKSDREMEKKDHSEKDRRERDKSRSEKKDRERDKTKSGRSEKKDGKSGKSTKDNSEKSKDKSHSRRSSKKDDDRRKSDKDRRKKSSKKS</sequence>
<dbReference type="EnsemblMetazoa" id="PPA39964.1">
    <property type="protein sequence ID" value="PPA39964.1"/>
    <property type="gene ID" value="WBGene00278333"/>
</dbReference>
<feature type="compositionally biased region" description="Basic and acidic residues" evidence="1">
    <location>
        <begin position="173"/>
        <end position="249"/>
    </location>
</feature>
<protein>
    <submittedName>
        <fullName evidence="3">Uncharacterized protein</fullName>
    </submittedName>
</protein>
<accession>A0A8R1Z3E8</accession>
<feature type="transmembrane region" description="Helical" evidence="2">
    <location>
        <begin position="66"/>
        <end position="88"/>
    </location>
</feature>
<keyword evidence="2" id="KW-1133">Transmembrane helix</keyword>
<name>A0A2A6BZ10_PRIPA</name>
<keyword evidence="4" id="KW-1185">Reference proteome</keyword>
<evidence type="ECO:0000256" key="1">
    <source>
        <dbReference type="SAM" id="MobiDB-lite"/>
    </source>
</evidence>
<feature type="compositionally biased region" description="Basic and acidic residues" evidence="1">
    <location>
        <begin position="148"/>
        <end position="164"/>
    </location>
</feature>
<keyword evidence="2" id="KW-0812">Transmembrane</keyword>
<evidence type="ECO:0000313" key="3">
    <source>
        <dbReference type="EnsemblMetazoa" id="PPA39964.1"/>
    </source>
</evidence>
<dbReference type="Proteomes" id="UP000005239">
    <property type="component" value="Unassembled WGS sequence"/>
</dbReference>
<accession>A0A2A6BZ10</accession>
<proteinExistence type="predicted"/>
<feature type="transmembrane region" description="Helical" evidence="2">
    <location>
        <begin position="9"/>
        <end position="29"/>
    </location>
</feature>
<feature type="region of interest" description="Disordered" evidence="1">
    <location>
        <begin position="135"/>
        <end position="277"/>
    </location>
</feature>
<feature type="transmembrane region" description="Helical" evidence="2">
    <location>
        <begin position="100"/>
        <end position="125"/>
    </location>
</feature>
<keyword evidence="2" id="KW-0472">Membrane</keyword>